<dbReference type="Pfam" id="PF08783">
    <property type="entry name" value="DWNN"/>
    <property type="match status" value="1"/>
</dbReference>
<proteinExistence type="evidence at transcript level"/>
<feature type="compositionally biased region" description="Basic and acidic residues" evidence="7">
    <location>
        <begin position="1725"/>
        <end position="1735"/>
    </location>
</feature>
<dbReference type="PROSITE" id="PS50089">
    <property type="entry name" value="ZF_RING_2"/>
    <property type="match status" value="1"/>
</dbReference>
<keyword evidence="2" id="KW-0479">Metal-binding</keyword>
<dbReference type="PANTHER" id="PTHR15439">
    <property type="entry name" value="RETINOBLASTOMA-BINDING PROTEIN 6"/>
    <property type="match status" value="1"/>
</dbReference>
<keyword evidence="4" id="KW-0862">Zinc</keyword>
<evidence type="ECO:0000256" key="1">
    <source>
        <dbReference type="ARBA" id="ARBA00004123"/>
    </source>
</evidence>
<feature type="compositionally biased region" description="Basic and acidic residues" evidence="7">
    <location>
        <begin position="1743"/>
        <end position="1756"/>
    </location>
</feature>
<evidence type="ECO:0000256" key="6">
    <source>
        <dbReference type="PROSITE-ProRule" id="PRU00047"/>
    </source>
</evidence>
<dbReference type="GO" id="GO:0003676">
    <property type="term" value="F:nucleic acid binding"/>
    <property type="evidence" value="ECO:0007669"/>
    <property type="project" value="InterPro"/>
</dbReference>
<dbReference type="GO" id="GO:0006511">
    <property type="term" value="P:ubiquitin-dependent protein catabolic process"/>
    <property type="evidence" value="ECO:0007669"/>
    <property type="project" value="TreeGrafter"/>
</dbReference>
<dbReference type="SUPFAM" id="SSF57756">
    <property type="entry name" value="Retrovirus zinc finger-like domains"/>
    <property type="match status" value="1"/>
</dbReference>
<feature type="region of interest" description="Disordered" evidence="7">
    <location>
        <begin position="659"/>
        <end position="710"/>
    </location>
</feature>
<feature type="compositionally biased region" description="Pro residues" evidence="7">
    <location>
        <begin position="494"/>
        <end position="505"/>
    </location>
</feature>
<feature type="compositionally biased region" description="Polar residues" evidence="7">
    <location>
        <begin position="458"/>
        <end position="486"/>
    </location>
</feature>
<feature type="compositionally biased region" description="Basic and acidic residues" evidence="7">
    <location>
        <begin position="1708"/>
        <end position="1719"/>
    </location>
</feature>
<feature type="compositionally biased region" description="Low complexity" evidence="7">
    <location>
        <begin position="872"/>
        <end position="917"/>
    </location>
</feature>
<feature type="compositionally biased region" description="Basic and acidic residues" evidence="7">
    <location>
        <begin position="1448"/>
        <end position="1472"/>
    </location>
</feature>
<feature type="compositionally biased region" description="Basic residues" evidence="7">
    <location>
        <begin position="1854"/>
        <end position="1870"/>
    </location>
</feature>
<feature type="region of interest" description="Disordered" evidence="7">
    <location>
        <begin position="351"/>
        <end position="394"/>
    </location>
</feature>
<feature type="compositionally biased region" description="Low complexity" evidence="7">
    <location>
        <begin position="767"/>
        <end position="776"/>
    </location>
</feature>
<evidence type="ECO:0000259" key="10">
    <source>
        <dbReference type="PROSITE" id="PS51282"/>
    </source>
</evidence>
<feature type="compositionally biased region" description="Basic and acidic residues" evidence="7">
    <location>
        <begin position="1880"/>
        <end position="1890"/>
    </location>
</feature>
<dbReference type="InterPro" id="IPR033489">
    <property type="entry name" value="RBBP6"/>
</dbReference>
<feature type="compositionally biased region" description="Pro residues" evidence="7">
    <location>
        <begin position="777"/>
        <end position="786"/>
    </location>
</feature>
<feature type="compositionally biased region" description="Basic and acidic residues" evidence="7">
    <location>
        <begin position="835"/>
        <end position="854"/>
    </location>
</feature>
<keyword evidence="5" id="KW-0539">Nucleus</keyword>
<feature type="compositionally biased region" description="Pro residues" evidence="7">
    <location>
        <begin position="675"/>
        <end position="710"/>
    </location>
</feature>
<feature type="compositionally biased region" description="Basic residues" evidence="7">
    <location>
        <begin position="1981"/>
        <end position="1997"/>
    </location>
</feature>
<feature type="compositionally biased region" description="Basic and acidic residues" evidence="7">
    <location>
        <begin position="1536"/>
        <end position="1570"/>
    </location>
</feature>
<feature type="compositionally biased region" description="Basic and acidic residues" evidence="7">
    <location>
        <begin position="1968"/>
        <end position="1980"/>
    </location>
</feature>
<evidence type="ECO:0000256" key="3">
    <source>
        <dbReference type="ARBA" id="ARBA00022771"/>
    </source>
</evidence>
<evidence type="ECO:0000256" key="4">
    <source>
        <dbReference type="ARBA" id="ARBA00022833"/>
    </source>
</evidence>
<dbReference type="GO" id="GO:0006397">
    <property type="term" value="P:mRNA processing"/>
    <property type="evidence" value="ECO:0007669"/>
    <property type="project" value="InterPro"/>
</dbReference>
<dbReference type="Gene3D" id="3.30.40.10">
    <property type="entry name" value="Zinc/RING finger domain, C3HC4 (zinc finger)"/>
    <property type="match status" value="1"/>
</dbReference>
<organism evidence="11">
    <name type="scientific">Phallusia mammillata</name>
    <dbReference type="NCBI Taxonomy" id="59560"/>
    <lineage>
        <taxon>Eukaryota</taxon>
        <taxon>Metazoa</taxon>
        <taxon>Chordata</taxon>
        <taxon>Tunicata</taxon>
        <taxon>Ascidiacea</taxon>
        <taxon>Phlebobranchia</taxon>
        <taxon>Ascidiidae</taxon>
        <taxon>Phallusia</taxon>
    </lineage>
</organism>
<feature type="region of interest" description="Disordered" evidence="7">
    <location>
        <begin position="527"/>
        <end position="624"/>
    </location>
</feature>
<feature type="compositionally biased region" description="Polar residues" evidence="7">
    <location>
        <begin position="583"/>
        <end position="620"/>
    </location>
</feature>
<dbReference type="GO" id="GO:0016567">
    <property type="term" value="P:protein ubiquitination"/>
    <property type="evidence" value="ECO:0007669"/>
    <property type="project" value="InterPro"/>
</dbReference>
<feature type="region of interest" description="Disordered" evidence="7">
    <location>
        <begin position="418"/>
        <end position="508"/>
    </location>
</feature>
<feature type="compositionally biased region" description="Basic residues" evidence="7">
    <location>
        <begin position="813"/>
        <end position="834"/>
    </location>
</feature>
<protein>
    <submittedName>
        <fullName evidence="11">E3 ubiquitin-protein ligase RBBP6</fullName>
    </submittedName>
</protein>
<feature type="compositionally biased region" description="Basic and acidic residues" evidence="7">
    <location>
        <begin position="1300"/>
        <end position="1420"/>
    </location>
</feature>
<dbReference type="EMBL" id="LR789595">
    <property type="protein sequence ID" value="CAB3265457.1"/>
    <property type="molecule type" value="mRNA"/>
</dbReference>
<dbReference type="InterPro" id="IPR036875">
    <property type="entry name" value="Znf_CCHC_sf"/>
</dbReference>
<dbReference type="CDD" id="cd16620">
    <property type="entry name" value="vRING-HC-C4C4_RBBP6"/>
    <property type="match status" value="1"/>
</dbReference>
<feature type="compositionally biased region" description="Basic and acidic residues" evidence="7">
    <location>
        <begin position="1621"/>
        <end position="1642"/>
    </location>
</feature>
<dbReference type="PANTHER" id="PTHR15439:SF0">
    <property type="entry name" value="CELL DIVISION CYCLE AND APOPTOSIS REGULATOR PROTEIN 1-RELATED"/>
    <property type="match status" value="1"/>
</dbReference>
<feature type="region of interest" description="Disordered" evidence="7">
    <location>
        <begin position="748"/>
        <end position="1043"/>
    </location>
</feature>
<dbReference type="SUPFAM" id="SSF57850">
    <property type="entry name" value="RING/U-box"/>
    <property type="match status" value="1"/>
</dbReference>
<comment type="subcellular location">
    <subcellularLocation>
        <location evidence="1">Nucleus</location>
    </subcellularLocation>
</comment>
<evidence type="ECO:0000256" key="5">
    <source>
        <dbReference type="ARBA" id="ARBA00023242"/>
    </source>
</evidence>
<feature type="compositionally biased region" description="Basic and acidic residues" evidence="7">
    <location>
        <begin position="1768"/>
        <end position="1779"/>
    </location>
</feature>
<feature type="compositionally biased region" description="Basic and acidic residues" evidence="7">
    <location>
        <begin position="1257"/>
        <end position="1273"/>
    </location>
</feature>
<dbReference type="GO" id="GO:0061630">
    <property type="term" value="F:ubiquitin protein ligase activity"/>
    <property type="evidence" value="ECO:0007669"/>
    <property type="project" value="InterPro"/>
</dbReference>
<feature type="compositionally biased region" description="Basic residues" evidence="7">
    <location>
        <begin position="918"/>
        <end position="937"/>
    </location>
</feature>
<dbReference type="SMART" id="SM01180">
    <property type="entry name" value="DWNN"/>
    <property type="match status" value="1"/>
</dbReference>
<feature type="compositionally biased region" description="Basic and acidic residues" evidence="7">
    <location>
        <begin position="1430"/>
        <end position="1440"/>
    </location>
</feature>
<feature type="domain" description="CCHC-type" evidence="9">
    <location>
        <begin position="181"/>
        <end position="196"/>
    </location>
</feature>
<evidence type="ECO:0000259" key="8">
    <source>
        <dbReference type="PROSITE" id="PS50089"/>
    </source>
</evidence>
<feature type="compositionally biased region" description="Polar residues" evidence="7">
    <location>
        <begin position="544"/>
        <end position="575"/>
    </location>
</feature>
<evidence type="ECO:0000256" key="7">
    <source>
        <dbReference type="SAM" id="MobiDB-lite"/>
    </source>
</evidence>
<dbReference type="Gene3D" id="4.10.60.10">
    <property type="entry name" value="Zinc finger, CCHC-type"/>
    <property type="match status" value="1"/>
</dbReference>
<evidence type="ECO:0000256" key="2">
    <source>
        <dbReference type="ARBA" id="ARBA00022723"/>
    </source>
</evidence>
<feature type="compositionally biased region" description="Basic residues" evidence="7">
    <location>
        <begin position="855"/>
        <end position="871"/>
    </location>
</feature>
<feature type="region of interest" description="Disordered" evidence="7">
    <location>
        <begin position="1083"/>
        <end position="1114"/>
    </location>
</feature>
<dbReference type="GO" id="GO:0005634">
    <property type="term" value="C:nucleus"/>
    <property type="evidence" value="ECO:0007669"/>
    <property type="project" value="UniProtKB-SubCell"/>
</dbReference>
<reference evidence="11" key="1">
    <citation type="submission" date="2020-04" db="EMBL/GenBank/DDBJ databases">
        <authorList>
            <person name="Neveu A P."/>
        </authorList>
    </citation>
    <scope>NUCLEOTIDE SEQUENCE</scope>
    <source>
        <tissue evidence="11">Whole embryo</tissue>
    </source>
</reference>
<feature type="compositionally biased region" description="Basic residues" evidence="7">
    <location>
        <begin position="945"/>
        <end position="977"/>
    </location>
</feature>
<evidence type="ECO:0000259" key="9">
    <source>
        <dbReference type="PROSITE" id="PS50158"/>
    </source>
</evidence>
<feature type="region of interest" description="Disordered" evidence="7">
    <location>
        <begin position="630"/>
        <end position="649"/>
    </location>
</feature>
<dbReference type="PROSITE" id="PS50158">
    <property type="entry name" value="ZF_CCHC"/>
    <property type="match status" value="1"/>
</dbReference>
<dbReference type="InterPro" id="IPR001878">
    <property type="entry name" value="Znf_CCHC"/>
</dbReference>
<feature type="compositionally biased region" description="Basic residues" evidence="7">
    <location>
        <begin position="1596"/>
        <end position="1620"/>
    </location>
</feature>
<feature type="domain" description="DWNN" evidence="10">
    <location>
        <begin position="4"/>
        <end position="76"/>
    </location>
</feature>
<feature type="compositionally biased region" description="Polar residues" evidence="7">
    <location>
        <begin position="789"/>
        <end position="803"/>
    </location>
</feature>
<gene>
    <name evidence="11" type="primary">Rbbp6-001</name>
</gene>
<feature type="compositionally biased region" description="Basic residues" evidence="7">
    <location>
        <begin position="1690"/>
        <end position="1700"/>
    </location>
</feature>
<keyword evidence="3 6" id="KW-0863">Zinc-finger</keyword>
<name>A0A6F9DPU0_9ASCI</name>
<feature type="domain" description="RING-type" evidence="8">
    <location>
        <begin position="280"/>
        <end position="321"/>
    </location>
</feature>
<dbReference type="PROSITE" id="PS51282">
    <property type="entry name" value="DWNN"/>
    <property type="match status" value="1"/>
</dbReference>
<dbReference type="InterPro" id="IPR001841">
    <property type="entry name" value="Znf_RING"/>
</dbReference>
<sequence length="2022" mass="226440">MSAIHYKFSSSNEYKNITFDGITISLLDLKRAVMEKQKLKSTELDLHITNAQTLQVYKDESTLIPKNTAVLVRRIPLGPVRDSKVYIVKRHDSSSQAVHTSTKVVQEPEAQPKLSFDELTKASNLAEANASEEDKIKAAIHQSTNEYDPSNFYRPPKYGSYKYNVSSTSTASTAATPSYVRCYRCNQHGHYSMHCPLPKTEVEKVKTMRLATGIPRSHMVEVNKEAKGAMLTSDGRYVVPVMDKKGYDIGKKEKPPFIPETVKPVEEEEEDEPIPDELICLLCKDLLVDAVVIPCCGNSYCDDCIRNALLDSETHQCPTCHKENISPDSLIANKFLRQAVNKFKNDTGIAKKKSNAPVWPRPAPSDKPKTKPTSAPPTKVSYGPPQSRTESRLPGHLGAYVVKAKTEQIVSRPYTVAKRQMEGGSSPHDPTQPIRIKLAPNENSSDKVETTPGLKEPNAQSTPIDAQTLPSTTPQSDSYTFNSTPDTGEEKPKPVPVEPLPPGISPPTAKVVRSLIENAIKMEPATTTASSLTGIHPLSESHPPKSSSPALLTTADSGSYTPEDNSSLNSTSQYNEPEGPEAVNSSVSNITSMGQDQAAQNALTPNDNLADSQGSSQSAVASLPSMPPALEVKPVQVNPPNSEGLGLLGTAPSSALSTVVLSDSKRPSANVSPALQPPVSRPPLQQPQAPTPLPTPAPNLTKPPPVPMSLPPPPLIPPVLPPGLANIPPPNIPTSGVNIFQHPPPPFPFNLLLPPPSTSQPPPGFPPGLAIPSLGSAPPPGLPLPPGTETKSVGFQPISSSSRQTDHHSRLPPARHVRSPVKKRSSTRSPRRRQDRGSRKSKLDIMSDEFAEKMSKKRTSDRKRGRRRSRSRSASVTSGSSYSSSSYSSSRSSSSYSSYTGSSWSSSSFSESVSRSPSPRHRRKNKAKKNRGRRRSKSWSSPVKNKSKPRRRRSVTPKRNDSRRRRRSASKERKRNRSSFTPPPTRRDRRRSPRRGARDRSRTPPQQPNMRPSRRDVPGQGFPAIPVISTNQAQLIPGLPSKEQADYERDQALYAHYRQAYERDWYERGIMPPPPYNRFIQPRFSRSPSPPGTGNRILPPPGTEPVAPDSWNTQNRLITPSGLPASELYELQSHILREEQYYDDVQARLRAMAGGGYVEQPPPDAQDDRRRRGPRRRYDEDRGAPSGRQRDGRRDSRDRYSGSRSRDDRRGGRRDRDDVKDSKHRGVESKNRRENELVEGDATPVRDERPPPSVEEELAKKAEEKAAPRRAGDNVKMGKVSTMRRGRSDKQTVSNQADKSSSRSESKNRQQKDSDLNVKEAKTESRTSKQDSRKNDRKSDSRRSDQRKANEKEKPRDSHTERNETKKSHQTRTDSQSRKSHRDSPSEKNDKPKERKEQSARGGKKSEREQSRRSKRDVSNTERLSSPKDVALKKQKEKAKSPVPQPVSEEKPKVQEIESPTEKTESSEKNIPDDPTETPTVENKLLPEAAQASAEVLGGDVNSNSRWKPVTEVVSGQNSVETFEKQEVAPSTQNDEVQKGDDDRPSLENADLRKVVPESLPESKYEKELSPEPVVTEQHNNEIPKEVSVNNEAPAKSKKSSKRKNEKKHKKSESSKRKKRADVAEKKDAERVRLEEEKKAVIEYDGSAPPPTGDELIKITIPKSRWEESDDETKPQTQNSEEKQQMKPATKGRRIKIKRKPPVENVADETKTASDDKSPARKVKEKSDTEAKKPPQNDVPTTENHDAASKSDKVVDARMVITLRRNSKREEDTRPRRVSLEGPPGDGIKESSVHEDPSSKDKSVIALKGKSIKVTAMRSSRRESEDFVNDDVLDLSHPSGLSDLASESEQVKQKAAKKKKKKKKKHKSRHGTTDEPADTASDRRPTKESDDLTPEPQRKFVIKNEFYSDNEEYEPKKSRSGRKLERKESKRSSTGKRHHDSSRDHSQRRERKRHRRERSESESEYESEQERERTKRESRREGRHKHDKRHKRRHRRRREDYESFGSSYDDEVDHKRSRRSVS</sequence>
<dbReference type="Gene3D" id="3.10.20.90">
    <property type="entry name" value="Phosphatidylinositol 3-kinase Catalytic Subunit, Chain A, domain 1"/>
    <property type="match status" value="1"/>
</dbReference>
<feature type="region of interest" description="Disordered" evidence="7">
    <location>
        <begin position="1154"/>
        <end position="2022"/>
    </location>
</feature>
<dbReference type="GO" id="GO:0008270">
    <property type="term" value="F:zinc ion binding"/>
    <property type="evidence" value="ECO:0007669"/>
    <property type="project" value="UniProtKB-KW"/>
</dbReference>
<feature type="compositionally biased region" description="Basic and acidic residues" evidence="7">
    <location>
        <begin position="1913"/>
        <end position="1931"/>
    </location>
</feature>
<accession>A0A6F9DPU0</accession>
<feature type="compositionally biased region" description="Polar residues" evidence="7">
    <location>
        <begin position="659"/>
        <end position="673"/>
    </location>
</feature>
<feature type="compositionally biased region" description="Basic and acidic residues" evidence="7">
    <location>
        <begin position="1166"/>
        <end position="1236"/>
    </location>
</feature>
<dbReference type="SMART" id="SM00184">
    <property type="entry name" value="RING"/>
    <property type="match status" value="1"/>
</dbReference>
<feature type="compositionally biased region" description="Pro residues" evidence="7">
    <location>
        <begin position="748"/>
        <end position="766"/>
    </location>
</feature>
<feature type="compositionally biased region" description="Basic and acidic residues" evidence="7">
    <location>
        <begin position="1787"/>
        <end position="1803"/>
    </location>
</feature>
<dbReference type="InterPro" id="IPR014891">
    <property type="entry name" value="DWNN_domain"/>
</dbReference>
<evidence type="ECO:0000313" key="11">
    <source>
        <dbReference type="EMBL" id="CAB3265457.1"/>
    </source>
</evidence>
<dbReference type="InterPro" id="IPR013083">
    <property type="entry name" value="Znf_RING/FYVE/PHD"/>
</dbReference>